<evidence type="ECO:0000313" key="8">
    <source>
        <dbReference type="Proteomes" id="UP001172673"/>
    </source>
</evidence>
<evidence type="ECO:0000256" key="3">
    <source>
        <dbReference type="ARBA" id="ARBA00022989"/>
    </source>
</evidence>
<feature type="transmembrane region" description="Helical" evidence="6">
    <location>
        <begin position="302"/>
        <end position="320"/>
    </location>
</feature>
<dbReference type="SUPFAM" id="SSF103473">
    <property type="entry name" value="MFS general substrate transporter"/>
    <property type="match status" value="1"/>
</dbReference>
<evidence type="ECO:0000313" key="7">
    <source>
        <dbReference type="EMBL" id="KAJ9614218.1"/>
    </source>
</evidence>
<protein>
    <recommendedName>
        <fullName evidence="9">MFS transporter</fullName>
    </recommendedName>
</protein>
<dbReference type="PANTHER" id="PTHR21576:SF158">
    <property type="entry name" value="RIBOSOMAL RNA-PROCESSING PROTEIN 12-LIKE CONSERVED DOMAIN-CONTAINING PROTEIN"/>
    <property type="match status" value="1"/>
</dbReference>
<gene>
    <name evidence="7" type="ORF">H2200_002354</name>
</gene>
<feature type="transmembrane region" description="Helical" evidence="6">
    <location>
        <begin position="52"/>
        <end position="72"/>
    </location>
</feature>
<evidence type="ECO:0000256" key="6">
    <source>
        <dbReference type="SAM" id="Phobius"/>
    </source>
</evidence>
<feature type="transmembrane region" description="Helical" evidence="6">
    <location>
        <begin position="146"/>
        <end position="167"/>
    </location>
</feature>
<dbReference type="InterPro" id="IPR036259">
    <property type="entry name" value="MFS_trans_sf"/>
</dbReference>
<sequence>MLFLPSDPKKARILTVVACTITSLACGSNYGYSIWGPSFAARLKLTATDSNLIGNLGNFGMYAFGIPAGMMVDAKSPRWGLTLGIVLLAGGYYPIAKAYDAGPGHYSVPVICFFSFLTGAGSCSAFTASIKAAALNYPESRGTATAFPLAAFGLSALFFAAIAQILPGGTYNFLILLSTGTFLLPLFSFLFIRVIPHHTYQHLAQSDRQVLHRTRSSAQYEEPGTPEPRCNSSSTITPSDSFTSDLESHSPGDEGSSLLSKTSTQEQAAEDLESSKHLPSDRNHESPHLDIRGFALLPHPEFWQLFIMMGLLTGVGLMTINNIGNDALALWKHFDPTTPLSFIESRQALHVSILSFCSFSGRLLSGIGSDMLVSKLNRSRFWCLCVSGLIFCVAQVVATMVEDPHYLVLVSGLTGIAYGFLFGVYPSLVAHCFGVHGLSQNWGTMTLAPVVSGNVFNLLYGKIYDAHSVRNDDEGHMECLIGNECYRSAYWVTFAASILGVACCGWSIWHENQVHKMKGKEGSVRSDHERMA</sequence>
<feature type="transmembrane region" description="Helical" evidence="6">
    <location>
        <begin position="79"/>
        <end position="96"/>
    </location>
</feature>
<evidence type="ECO:0000256" key="4">
    <source>
        <dbReference type="ARBA" id="ARBA00023136"/>
    </source>
</evidence>
<accession>A0AA38XIZ0</accession>
<dbReference type="Proteomes" id="UP001172673">
    <property type="component" value="Unassembled WGS sequence"/>
</dbReference>
<reference evidence="7" key="1">
    <citation type="submission" date="2022-10" db="EMBL/GenBank/DDBJ databases">
        <title>Culturing micro-colonial fungi from biological soil crusts in the Mojave desert and describing Neophaeococcomyces mojavensis, and introducing the new genera and species Taxawa tesnikishii.</title>
        <authorList>
            <person name="Kurbessoian T."/>
            <person name="Stajich J.E."/>
        </authorList>
    </citation>
    <scope>NUCLEOTIDE SEQUENCE</scope>
    <source>
        <strain evidence="7">TK_41</strain>
    </source>
</reference>
<dbReference type="InterPro" id="IPR011701">
    <property type="entry name" value="MFS"/>
</dbReference>
<dbReference type="Gene3D" id="1.20.1250.20">
    <property type="entry name" value="MFS general substrate transporter like domains"/>
    <property type="match status" value="1"/>
</dbReference>
<evidence type="ECO:0000256" key="1">
    <source>
        <dbReference type="ARBA" id="ARBA00004141"/>
    </source>
</evidence>
<dbReference type="GO" id="GO:0000329">
    <property type="term" value="C:fungal-type vacuole membrane"/>
    <property type="evidence" value="ECO:0007669"/>
    <property type="project" value="TreeGrafter"/>
</dbReference>
<comment type="subcellular location">
    <subcellularLocation>
        <location evidence="1">Membrane</location>
        <topology evidence="1">Multi-pass membrane protein</topology>
    </subcellularLocation>
</comment>
<dbReference type="GO" id="GO:0022857">
    <property type="term" value="F:transmembrane transporter activity"/>
    <property type="evidence" value="ECO:0007669"/>
    <property type="project" value="InterPro"/>
</dbReference>
<feature type="transmembrane region" description="Helical" evidence="6">
    <location>
        <begin position="12"/>
        <end position="32"/>
    </location>
</feature>
<organism evidence="7 8">
    <name type="scientific">Cladophialophora chaetospira</name>
    <dbReference type="NCBI Taxonomy" id="386627"/>
    <lineage>
        <taxon>Eukaryota</taxon>
        <taxon>Fungi</taxon>
        <taxon>Dikarya</taxon>
        <taxon>Ascomycota</taxon>
        <taxon>Pezizomycotina</taxon>
        <taxon>Eurotiomycetes</taxon>
        <taxon>Chaetothyriomycetidae</taxon>
        <taxon>Chaetothyriales</taxon>
        <taxon>Herpotrichiellaceae</taxon>
        <taxon>Cladophialophora</taxon>
    </lineage>
</organism>
<keyword evidence="3 6" id="KW-1133">Transmembrane helix</keyword>
<feature type="compositionally biased region" description="Basic and acidic residues" evidence="5">
    <location>
        <begin position="273"/>
        <end position="284"/>
    </location>
</feature>
<keyword evidence="8" id="KW-1185">Reference proteome</keyword>
<keyword evidence="2 6" id="KW-0812">Transmembrane</keyword>
<dbReference type="EMBL" id="JAPDRK010000003">
    <property type="protein sequence ID" value="KAJ9614218.1"/>
    <property type="molecule type" value="Genomic_DNA"/>
</dbReference>
<comment type="caution">
    <text evidence="7">The sequence shown here is derived from an EMBL/GenBank/DDBJ whole genome shotgun (WGS) entry which is preliminary data.</text>
</comment>
<feature type="transmembrane region" description="Helical" evidence="6">
    <location>
        <begin position="381"/>
        <end position="401"/>
    </location>
</feature>
<feature type="transmembrane region" description="Helical" evidence="6">
    <location>
        <begin position="173"/>
        <end position="192"/>
    </location>
</feature>
<keyword evidence="4 6" id="KW-0472">Membrane</keyword>
<dbReference type="AlphaFoldDB" id="A0AA38XIZ0"/>
<evidence type="ECO:0008006" key="9">
    <source>
        <dbReference type="Google" id="ProtNLM"/>
    </source>
</evidence>
<evidence type="ECO:0000256" key="5">
    <source>
        <dbReference type="SAM" id="MobiDB-lite"/>
    </source>
</evidence>
<proteinExistence type="predicted"/>
<feature type="region of interest" description="Disordered" evidence="5">
    <location>
        <begin position="211"/>
        <end position="284"/>
    </location>
</feature>
<dbReference type="PANTHER" id="PTHR21576">
    <property type="entry name" value="UNCHARACTERIZED NODULIN-LIKE PROTEIN"/>
    <property type="match status" value="1"/>
</dbReference>
<feature type="compositionally biased region" description="Polar residues" evidence="5">
    <location>
        <begin position="257"/>
        <end position="267"/>
    </location>
</feature>
<feature type="transmembrane region" description="Helical" evidence="6">
    <location>
        <begin position="490"/>
        <end position="509"/>
    </location>
</feature>
<feature type="compositionally biased region" description="Polar residues" evidence="5">
    <location>
        <begin position="230"/>
        <end position="245"/>
    </location>
</feature>
<dbReference type="Pfam" id="PF07690">
    <property type="entry name" value="MFS_1"/>
    <property type="match status" value="1"/>
</dbReference>
<name>A0AA38XIZ0_9EURO</name>
<evidence type="ECO:0000256" key="2">
    <source>
        <dbReference type="ARBA" id="ARBA00022692"/>
    </source>
</evidence>
<feature type="transmembrane region" description="Helical" evidence="6">
    <location>
        <begin position="407"/>
        <end position="430"/>
    </location>
</feature>